<evidence type="ECO:0000256" key="2">
    <source>
        <dbReference type="ARBA" id="ARBA00023194"/>
    </source>
</evidence>
<evidence type="ECO:0000313" key="4">
    <source>
        <dbReference type="Proteomes" id="UP000054226"/>
    </source>
</evidence>
<evidence type="ECO:0000313" key="3">
    <source>
        <dbReference type="EMBL" id="EME65689.1"/>
    </source>
</evidence>
<sequence length="164" mass="18890">MSEKVSTGNSFVDDAELRRSNRAVVEEYLRVTEGPPRLKRHRLYAEDAHGGLWTTDTGKPAAVRGREKLAEMAAWSLDCFPDWKWSNVQVFETQDPNHFWVECDGEGQILFPDYPPGIYRNHFIHSFKLRDGEIIELREFMNPCEQMRALGIEVPLITRGGIPE</sequence>
<dbReference type="Gene3D" id="3.10.450.50">
    <property type="match status" value="1"/>
</dbReference>
<accession>M2ZZF3</accession>
<dbReference type="Proteomes" id="UP000054226">
    <property type="component" value="Unassembled WGS sequence"/>
</dbReference>
<comment type="similarity">
    <text evidence="1">Belongs to the PhzA/PhzB family.</text>
</comment>
<dbReference type="AlphaFoldDB" id="M2ZZF3"/>
<organism evidence="3 4">
    <name type="scientific">Amycolatopsis decaplanina DSM 44594</name>
    <dbReference type="NCBI Taxonomy" id="1284240"/>
    <lineage>
        <taxon>Bacteria</taxon>
        <taxon>Bacillati</taxon>
        <taxon>Actinomycetota</taxon>
        <taxon>Actinomycetes</taxon>
        <taxon>Pseudonocardiales</taxon>
        <taxon>Pseudonocardiaceae</taxon>
        <taxon>Amycolatopsis</taxon>
    </lineage>
</organism>
<name>M2ZZF3_9PSEU</name>
<protein>
    <submittedName>
        <fullName evidence="3">Phenazine biosynthesis protein A/B</fullName>
    </submittedName>
</protein>
<keyword evidence="4" id="KW-1185">Reference proteome</keyword>
<dbReference type="InterPro" id="IPR032710">
    <property type="entry name" value="NTF2-like_dom_sf"/>
</dbReference>
<reference evidence="3 4" key="1">
    <citation type="journal article" date="2013" name="Genome Announc.">
        <title>Draft Genome Sequence of Amycolatopsis decaplanina Strain DSM 44594T.</title>
        <authorList>
            <person name="Kaur N."/>
            <person name="Kumar S."/>
            <person name="Bala M."/>
            <person name="Raghava G.P."/>
            <person name="Mayilraj S."/>
        </authorList>
    </citation>
    <scope>NUCLEOTIDE SEQUENCE [LARGE SCALE GENOMIC DNA]</scope>
    <source>
        <strain evidence="3 4">DSM 44594</strain>
    </source>
</reference>
<keyword evidence="2" id="KW-0045">Antibiotic biosynthesis</keyword>
<comment type="caution">
    <text evidence="3">The sequence shown here is derived from an EMBL/GenBank/DDBJ whole genome shotgun (WGS) entry which is preliminary data.</text>
</comment>
<dbReference type="GO" id="GO:0017000">
    <property type="term" value="P:antibiotic biosynthetic process"/>
    <property type="evidence" value="ECO:0007669"/>
    <property type="project" value="UniProtKB-KW"/>
</dbReference>
<gene>
    <name evidence="3" type="ORF">H074_00297</name>
</gene>
<dbReference type="PATRIC" id="fig|1284240.4.peg.56"/>
<dbReference type="SUPFAM" id="SSF54427">
    <property type="entry name" value="NTF2-like"/>
    <property type="match status" value="1"/>
</dbReference>
<dbReference type="RefSeq" id="WP_007028010.1">
    <property type="nucleotide sequence ID" value="NZ_AOHO01000012.1"/>
</dbReference>
<proteinExistence type="inferred from homology"/>
<dbReference type="EMBL" id="AOHO01000012">
    <property type="protein sequence ID" value="EME65689.1"/>
    <property type="molecule type" value="Genomic_DNA"/>
</dbReference>
<evidence type="ECO:0000256" key="1">
    <source>
        <dbReference type="ARBA" id="ARBA00009377"/>
    </source>
</evidence>
<dbReference type="InterPro" id="IPR004964">
    <property type="entry name" value="PhzA_PhzB"/>
</dbReference>
<dbReference type="Pfam" id="PF03284">
    <property type="entry name" value="PHZA_PHZB"/>
    <property type="match status" value="1"/>
</dbReference>